<protein>
    <submittedName>
        <fullName evidence="2">Uncharacterized protein</fullName>
    </submittedName>
</protein>
<gene>
    <name evidence="2" type="ORF">Cvel_12853</name>
</gene>
<evidence type="ECO:0000313" key="2">
    <source>
        <dbReference type="EMBL" id="CEM54527.1"/>
    </source>
</evidence>
<evidence type="ECO:0000256" key="1">
    <source>
        <dbReference type="SAM" id="MobiDB-lite"/>
    </source>
</evidence>
<dbReference type="EMBL" id="CDMZ01005795">
    <property type="protein sequence ID" value="CEM54527.1"/>
    <property type="molecule type" value="Genomic_DNA"/>
</dbReference>
<sequence length="1043" mass="115705">MGDCCSALPANYFAKYSDDDDAEIRDQESRADWKKCTGDFVTGLFTIPQVADARQHLTNDGPYEDALSRNAPWLFKNQRDAEAEIHRQGLEKQKQEQAAGVFGEGNPTISVQPPAPSMNKTNPPGQGQAPRSPTGPSAASMRETFGTTFSQAQPQQRRRDTASPFSSEETRRLLILISELQLFAPLSCCLSAHAMAGLSDISRRCSAPSPAPPEFPTGAEITKKSAARDLIDRQMGALLGEGILDFDTAVKLQLQYDEIAEVVGKWKVFCVPIPYGPLVCGMITGGALELNLFVDTSSAWLQEILKFEDLESLFLLRDTRLSGRALTAAKALAVFREVYGRKAHEKLALKTCEDFAAHVRRSGPPTWTKVEVVPGPIPCVRWQLTPGLPSMSFSISFNNPSDVYKSIYAKCAASQSPHFFRLLLCLLSWARTLSETHEGGHQMPPPFSWVPDALNHFMREKEKQTEALNHVMRKKEEQKEKEKVASPSAFPFFPATISGRRGFLTGKRYADERFREDLREAMLDSREAIKVVAKKARQSFRQEVLRICAPPHPDIERCLPLDGLVSLVLEFFQWINWRIETGTAAPSSSISWAPATIQRLDSPASSSERAIPNCLWPAFQRAERILRALVREEERDRVGWDVEGEDGAKVSHAGWWRRTMIEVLFRAQPAIRFGTCVYACPFRDLLGEGQGKKETEVKIEEQDGAVAGGTRWGLQCAQVESVRDDVGSSRWDCACEFCGLRPGPSFVTVDGEERDVFGGEKEKDGLFPSFSLKSSRVRGGAGNDLWKHFGAIDFHAGLWPLCRLLRASVKTPSKGGWILCGAVNKRFGVWWYADWNGICLRSLLCLRCLCEYPSLLLPFHQCEGLPPSLKPPPPPSDECLRALRGLFLLSASASASWSSNRKSPGGMEGGNAKDVGGMRRFRRVTLECGMKGDCFAFSIPPSKCALFEIERRQKEIEGEKEKEEGDRCSSPACFAHPSACVHLGGFAVPSRASGESCGKEKAEKEQRKSIITEALRPEYENGLTGSLWKGKLVPSRLREKARG</sequence>
<dbReference type="VEuPathDB" id="CryptoDB:Cvel_12853"/>
<dbReference type="AlphaFoldDB" id="A0A0G4IBF3"/>
<proteinExistence type="predicted"/>
<organism evidence="2">
    <name type="scientific">Chromera velia CCMP2878</name>
    <dbReference type="NCBI Taxonomy" id="1169474"/>
    <lineage>
        <taxon>Eukaryota</taxon>
        <taxon>Sar</taxon>
        <taxon>Alveolata</taxon>
        <taxon>Colpodellida</taxon>
        <taxon>Chromeraceae</taxon>
        <taxon>Chromera</taxon>
    </lineage>
</organism>
<feature type="compositionally biased region" description="Polar residues" evidence="1">
    <location>
        <begin position="118"/>
        <end position="137"/>
    </location>
</feature>
<feature type="region of interest" description="Disordered" evidence="1">
    <location>
        <begin position="89"/>
        <end position="141"/>
    </location>
</feature>
<accession>A0A0G4IBF3</accession>
<name>A0A0G4IBF3_9ALVE</name>
<feature type="compositionally biased region" description="Basic and acidic residues" evidence="1">
    <location>
        <begin position="997"/>
        <end position="1011"/>
    </location>
</feature>
<feature type="region of interest" description="Disordered" evidence="1">
    <location>
        <begin position="990"/>
        <end position="1011"/>
    </location>
</feature>
<reference evidence="2" key="1">
    <citation type="submission" date="2014-11" db="EMBL/GenBank/DDBJ databases">
        <authorList>
            <person name="Otto D Thomas"/>
            <person name="Naeem Raeece"/>
        </authorList>
    </citation>
    <scope>NUCLEOTIDE SEQUENCE</scope>
</reference>